<dbReference type="PANTHER" id="PTHR42085:SF7">
    <property type="entry name" value="F-BOX DOMAIN-CONTAINING PROTEIN"/>
    <property type="match status" value="1"/>
</dbReference>
<keyword evidence="2" id="KW-1185">Reference proteome</keyword>
<comment type="caution">
    <text evidence="1">The sequence shown here is derived from an EMBL/GenBank/DDBJ whole genome shotgun (WGS) entry which is preliminary data.</text>
</comment>
<dbReference type="PANTHER" id="PTHR42085">
    <property type="entry name" value="F-BOX DOMAIN-CONTAINING PROTEIN"/>
    <property type="match status" value="1"/>
</dbReference>
<dbReference type="InterPro" id="IPR038883">
    <property type="entry name" value="AN11006-like"/>
</dbReference>
<organism evidence="1 2">
    <name type="scientific">Zasmidium cellare</name>
    <name type="common">Wine cellar mold</name>
    <name type="synonym">Racodium cellare</name>
    <dbReference type="NCBI Taxonomy" id="395010"/>
    <lineage>
        <taxon>Eukaryota</taxon>
        <taxon>Fungi</taxon>
        <taxon>Dikarya</taxon>
        <taxon>Ascomycota</taxon>
        <taxon>Pezizomycotina</taxon>
        <taxon>Dothideomycetes</taxon>
        <taxon>Dothideomycetidae</taxon>
        <taxon>Mycosphaerellales</taxon>
        <taxon>Mycosphaerellaceae</taxon>
        <taxon>Zasmidium</taxon>
    </lineage>
</organism>
<sequence>MDSSTQITEVTKSIRGVIQQKLRSEYPFMKPEALQRALDNVTDSIKTDVALEDSAMTEAKARFSFLSLPAEIRNEIYSLVVVRSRPMRATLWADWFSGDGVPFWSHTLASGLALASHQVQAEASAAHYGQNSFVIFITAANPDIRFEQLQGAMEKKVQPYGKLFRKLSIQFQNASPIALGNYIWLKYHCNGTSSTAGLCYGPVPLLTPEMVASVFGFQRFGLSRAVVTVACFSHRRGIQQVAVVDMPKVMAG</sequence>
<dbReference type="EMBL" id="JAXOVC010000008">
    <property type="protein sequence ID" value="KAK4498162.1"/>
    <property type="molecule type" value="Genomic_DNA"/>
</dbReference>
<protein>
    <submittedName>
        <fullName evidence="1">Uncharacterized protein</fullName>
    </submittedName>
</protein>
<accession>A0ABR0E9R8</accession>
<proteinExistence type="predicted"/>
<dbReference type="Proteomes" id="UP001305779">
    <property type="component" value="Unassembled WGS sequence"/>
</dbReference>
<gene>
    <name evidence="1" type="ORF">PRZ48_010818</name>
</gene>
<reference evidence="1 2" key="1">
    <citation type="journal article" date="2023" name="G3 (Bethesda)">
        <title>A chromosome-level genome assembly of Zasmidium syzygii isolated from banana leaves.</title>
        <authorList>
            <person name="van Westerhoven A.C."/>
            <person name="Mehrabi R."/>
            <person name="Talebi R."/>
            <person name="Steentjes M.B.F."/>
            <person name="Corcolon B."/>
            <person name="Chong P.A."/>
            <person name="Kema G.H.J."/>
            <person name="Seidl M.F."/>
        </authorList>
    </citation>
    <scope>NUCLEOTIDE SEQUENCE [LARGE SCALE GENOMIC DNA]</scope>
    <source>
        <strain evidence="1 2">P124</strain>
    </source>
</reference>
<evidence type="ECO:0000313" key="2">
    <source>
        <dbReference type="Proteomes" id="UP001305779"/>
    </source>
</evidence>
<evidence type="ECO:0000313" key="1">
    <source>
        <dbReference type="EMBL" id="KAK4498162.1"/>
    </source>
</evidence>
<name>A0ABR0E9R8_ZASCE</name>